<dbReference type="Proteomes" id="UP001610446">
    <property type="component" value="Unassembled WGS sequence"/>
</dbReference>
<sequence length="89" mass="9643">MLIDTANRNTGRWDPEAAKTQLEKVGHVYFLVVDAAVGFFTNTSRIFQHVGLAHVYSISNLLTGGIQFPVIIPAQFSVRSVAGIFPAPG</sequence>
<evidence type="ECO:0000313" key="2">
    <source>
        <dbReference type="Proteomes" id="UP001610446"/>
    </source>
</evidence>
<accession>A0ABR4JQS1</accession>
<comment type="caution">
    <text evidence="1">The sequence shown here is derived from an EMBL/GenBank/DDBJ whole genome shotgun (WGS) entry which is preliminary data.</text>
</comment>
<gene>
    <name evidence="1" type="ORF">BJY01DRAFT_4528</name>
</gene>
<protein>
    <submittedName>
        <fullName evidence="1">Uncharacterized protein</fullName>
    </submittedName>
</protein>
<organism evidence="1 2">
    <name type="scientific">Aspergillus pseudoustus</name>
    <dbReference type="NCBI Taxonomy" id="1810923"/>
    <lineage>
        <taxon>Eukaryota</taxon>
        <taxon>Fungi</taxon>
        <taxon>Dikarya</taxon>
        <taxon>Ascomycota</taxon>
        <taxon>Pezizomycotina</taxon>
        <taxon>Eurotiomycetes</taxon>
        <taxon>Eurotiomycetidae</taxon>
        <taxon>Eurotiales</taxon>
        <taxon>Aspergillaceae</taxon>
        <taxon>Aspergillus</taxon>
        <taxon>Aspergillus subgen. Nidulantes</taxon>
    </lineage>
</organism>
<evidence type="ECO:0000313" key="1">
    <source>
        <dbReference type="EMBL" id="KAL2842377.1"/>
    </source>
</evidence>
<reference evidence="1 2" key="1">
    <citation type="submission" date="2024-07" db="EMBL/GenBank/DDBJ databases">
        <title>Section-level genome sequencing and comparative genomics of Aspergillus sections Usti and Cavernicolus.</title>
        <authorList>
            <consortium name="Lawrence Berkeley National Laboratory"/>
            <person name="Nybo J.L."/>
            <person name="Vesth T.C."/>
            <person name="Theobald S."/>
            <person name="Frisvad J.C."/>
            <person name="Larsen T.O."/>
            <person name="Kjaerboelling I."/>
            <person name="Rothschild-Mancinelli K."/>
            <person name="Lyhne E.K."/>
            <person name="Kogle M.E."/>
            <person name="Barry K."/>
            <person name="Clum A."/>
            <person name="Na H."/>
            <person name="Ledsgaard L."/>
            <person name="Lin J."/>
            <person name="Lipzen A."/>
            <person name="Kuo A."/>
            <person name="Riley R."/>
            <person name="Mondo S."/>
            <person name="Labutti K."/>
            <person name="Haridas S."/>
            <person name="Pangalinan J."/>
            <person name="Salamov A.A."/>
            <person name="Simmons B.A."/>
            <person name="Magnuson J.K."/>
            <person name="Chen J."/>
            <person name="Drula E."/>
            <person name="Henrissat B."/>
            <person name="Wiebenga A."/>
            <person name="Lubbers R.J."/>
            <person name="Gomes A.C."/>
            <person name="Makela M.R."/>
            <person name="Stajich J."/>
            <person name="Grigoriev I.V."/>
            <person name="Mortensen U.H."/>
            <person name="De Vries R.P."/>
            <person name="Baker S.E."/>
            <person name="Andersen M.R."/>
        </authorList>
    </citation>
    <scope>NUCLEOTIDE SEQUENCE [LARGE SCALE GENOMIC DNA]</scope>
    <source>
        <strain evidence="1 2">CBS 123904</strain>
    </source>
</reference>
<name>A0ABR4JQS1_9EURO</name>
<dbReference type="EMBL" id="JBFXLU010000100">
    <property type="protein sequence ID" value="KAL2842377.1"/>
    <property type="molecule type" value="Genomic_DNA"/>
</dbReference>
<keyword evidence="2" id="KW-1185">Reference proteome</keyword>
<proteinExistence type="predicted"/>